<dbReference type="OrthoDB" id="165619at2"/>
<evidence type="ECO:0000256" key="1">
    <source>
        <dbReference type="SAM" id="MobiDB-lite"/>
    </source>
</evidence>
<feature type="region of interest" description="Disordered" evidence="1">
    <location>
        <begin position="1"/>
        <end position="57"/>
    </location>
</feature>
<comment type="caution">
    <text evidence="2">The sequence shown here is derived from an EMBL/GenBank/DDBJ whole genome shotgun (WGS) entry which is preliminary data.</text>
</comment>
<organism evidence="2 3">
    <name type="scientific">Dehalogenimonas etheniformans</name>
    <dbReference type="NCBI Taxonomy" id="1536648"/>
    <lineage>
        <taxon>Bacteria</taxon>
        <taxon>Bacillati</taxon>
        <taxon>Chloroflexota</taxon>
        <taxon>Dehalococcoidia</taxon>
        <taxon>Dehalococcoidales</taxon>
        <taxon>Dehalococcoidaceae</taxon>
        <taxon>Dehalogenimonas</taxon>
    </lineage>
</organism>
<evidence type="ECO:0000313" key="3">
    <source>
        <dbReference type="Proteomes" id="UP000235653"/>
    </source>
</evidence>
<accession>A0A2P5P829</accession>
<name>A0A2P5P829_9CHLR</name>
<protein>
    <submittedName>
        <fullName evidence="2">Uncharacterized protein</fullName>
    </submittedName>
</protein>
<dbReference type="Proteomes" id="UP000235653">
    <property type="component" value="Unassembled WGS sequence"/>
</dbReference>
<feature type="compositionally biased region" description="Basic and acidic residues" evidence="1">
    <location>
        <begin position="35"/>
        <end position="51"/>
    </location>
</feature>
<feature type="compositionally biased region" description="Polar residues" evidence="1">
    <location>
        <begin position="1"/>
        <end position="18"/>
    </location>
</feature>
<dbReference type="RefSeq" id="WP_102331842.1">
    <property type="nucleotide sequence ID" value="NZ_CP058566.2"/>
</dbReference>
<sequence length="159" mass="17466">MNENTGTTDASLQQNTAQPEIRNSNSEIRNSNSEIRNKDPETPAAVRREGNRAGNQNARIHGFYSKYAATPRQEVMEEAAQLEGLDAEIVLLRSKIELLEELDPENIKLFSEVIGKLSLIMVRRKYTGQNAVFEKAKKIISILGGAAGVAGGVAEIIKE</sequence>
<proteinExistence type="predicted"/>
<gene>
    <name evidence="2" type="ORF">JP09_004125</name>
</gene>
<feature type="compositionally biased region" description="Low complexity" evidence="1">
    <location>
        <begin position="20"/>
        <end position="34"/>
    </location>
</feature>
<dbReference type="AlphaFoldDB" id="A0A2P5P829"/>
<keyword evidence="3" id="KW-1185">Reference proteome</keyword>
<reference evidence="2 3" key="1">
    <citation type="journal article" date="2017" name="ISME J.">
        <title>Grape pomace compost harbors organohalide-respiring Dehalogenimonas species with novel reductive dehalogenase genes.</title>
        <authorList>
            <person name="Yang Y."/>
            <person name="Higgins S.A."/>
            <person name="Yan J."/>
            <person name="Simsir B."/>
            <person name="Chourey K."/>
            <person name="Iyer R."/>
            <person name="Hettich R.L."/>
            <person name="Baldwin B."/>
            <person name="Ogles D.M."/>
            <person name="Loffler F.E."/>
        </authorList>
    </citation>
    <scope>NUCLEOTIDE SEQUENCE [LARGE SCALE GENOMIC DNA]</scope>
    <source>
        <strain evidence="2 3">GP</strain>
    </source>
</reference>
<evidence type="ECO:0000313" key="2">
    <source>
        <dbReference type="EMBL" id="PPD58435.1"/>
    </source>
</evidence>
<dbReference type="EMBL" id="JQAN02000007">
    <property type="protein sequence ID" value="PPD58435.1"/>
    <property type="molecule type" value="Genomic_DNA"/>
</dbReference>